<evidence type="ECO:0000313" key="1">
    <source>
        <dbReference type="EMBL" id="MBS7229925.1"/>
    </source>
</evidence>
<comment type="caution">
    <text evidence="1">The sequence shown here is derived from an EMBL/GenBank/DDBJ whole genome shotgun (WGS) entry which is preliminary data.</text>
</comment>
<name>A0ABS5P7Q9_9FLAO</name>
<sequence length="102" mass="11829">MEINEIKKLQHLRKILSSYFNTLQTVSDKAEVDETQIKKVDYYELGCLITNMLKMCVLALEQDANKSQLINVSLILEMIIEMFPLDEFELLGELNQMLITDS</sequence>
<dbReference type="Proteomes" id="UP000722625">
    <property type="component" value="Unassembled WGS sequence"/>
</dbReference>
<accession>A0ABS5P7Q9</accession>
<keyword evidence="2" id="KW-1185">Reference proteome</keyword>
<dbReference type="RefSeq" id="WP_213294972.1">
    <property type="nucleotide sequence ID" value="NZ_JAGYVZ010000002.1"/>
</dbReference>
<protein>
    <submittedName>
        <fullName evidence="1">Uncharacterized protein</fullName>
    </submittedName>
</protein>
<evidence type="ECO:0000313" key="2">
    <source>
        <dbReference type="Proteomes" id="UP000722625"/>
    </source>
</evidence>
<dbReference type="EMBL" id="JAGYVZ010000002">
    <property type="protein sequence ID" value="MBS7229925.1"/>
    <property type="molecule type" value="Genomic_DNA"/>
</dbReference>
<reference evidence="1 2" key="1">
    <citation type="journal article" date="2018" name="Int. J. Syst. Evol. Microbiol.">
        <title>Flavobacterium chryseum sp. nov. and Flavobacterium psychroterrae sp. nov., novel environmental bacteria isolated from Antarctica.</title>
        <authorList>
            <person name="Kralova S."/>
            <person name="Svec P."/>
            <person name="Busse H.J."/>
            <person name="Stankova E."/>
            <person name="Vaczi P."/>
            <person name="Sedlacek I."/>
        </authorList>
    </citation>
    <scope>NUCLEOTIDE SEQUENCE [LARGE SCALE GENOMIC DNA]</scope>
    <source>
        <strain evidence="1 2">CCM 8827</strain>
    </source>
</reference>
<organism evidence="1 2">
    <name type="scientific">Flavobacterium psychroterrae</name>
    <dbReference type="NCBI Taxonomy" id="2133767"/>
    <lineage>
        <taxon>Bacteria</taxon>
        <taxon>Pseudomonadati</taxon>
        <taxon>Bacteroidota</taxon>
        <taxon>Flavobacteriia</taxon>
        <taxon>Flavobacteriales</taxon>
        <taxon>Flavobacteriaceae</taxon>
        <taxon>Flavobacterium</taxon>
    </lineage>
</organism>
<gene>
    <name evidence="1" type="ORF">KHA90_02715</name>
</gene>
<proteinExistence type="predicted"/>